<proteinExistence type="predicted"/>
<dbReference type="AlphaFoldDB" id="C9ZTV2"/>
<dbReference type="Proteomes" id="UP000002316">
    <property type="component" value="Chromosome 7"/>
</dbReference>
<dbReference type="EMBL" id="FN554970">
    <property type="protein sequence ID" value="CBH12838.1"/>
    <property type="molecule type" value="Genomic_DNA"/>
</dbReference>
<name>C9ZTV2_TRYB9</name>
<protein>
    <submittedName>
        <fullName evidence="3">Uncharacterized protein</fullName>
    </submittedName>
</protein>
<feature type="region of interest" description="Disordered" evidence="1">
    <location>
        <begin position="66"/>
        <end position="99"/>
    </location>
</feature>
<keyword evidence="2" id="KW-0812">Transmembrane</keyword>
<gene>
    <name evidence="3" type="ORF">TbgDal_VII7224</name>
</gene>
<evidence type="ECO:0000313" key="4">
    <source>
        <dbReference type="Proteomes" id="UP000002316"/>
    </source>
</evidence>
<feature type="transmembrane region" description="Helical" evidence="2">
    <location>
        <begin position="30"/>
        <end position="51"/>
    </location>
</feature>
<evidence type="ECO:0000256" key="2">
    <source>
        <dbReference type="SAM" id="Phobius"/>
    </source>
</evidence>
<accession>C9ZTV2</accession>
<keyword evidence="2" id="KW-0472">Membrane</keyword>
<reference evidence="4" key="1">
    <citation type="journal article" date="2010" name="PLoS Negl. Trop. Dis.">
        <title>The genome sequence of Trypanosoma brucei gambiense, causative agent of chronic human african trypanosomiasis.</title>
        <authorList>
            <person name="Jackson A.P."/>
            <person name="Sanders M."/>
            <person name="Berry A."/>
            <person name="McQuillan J."/>
            <person name="Aslett M.A."/>
            <person name="Quail M.A."/>
            <person name="Chukualim B."/>
            <person name="Capewell P."/>
            <person name="MacLeod A."/>
            <person name="Melville S.E."/>
            <person name="Gibson W."/>
            <person name="Barry J.D."/>
            <person name="Berriman M."/>
            <person name="Hertz-Fowler C."/>
        </authorList>
    </citation>
    <scope>NUCLEOTIDE SEQUENCE [LARGE SCALE GENOMIC DNA]</scope>
    <source>
        <strain evidence="4">MHOM/CI/86/DAL972</strain>
    </source>
</reference>
<sequence>MCFYVSFPPLHTCVYRSICACVHLFCPSTAAVITSLLCLSNLCFLLLLLSYQKDHVSYIYIYNSEKGTDKEGPHNPLQGVLAPTTPLRRRKTPQGGGAT</sequence>
<evidence type="ECO:0000313" key="3">
    <source>
        <dbReference type="EMBL" id="CBH12838.1"/>
    </source>
</evidence>
<dbReference type="GeneID" id="23863014"/>
<organism evidence="3 4">
    <name type="scientific">Trypanosoma brucei gambiense (strain MHOM/CI/86/DAL972)</name>
    <dbReference type="NCBI Taxonomy" id="679716"/>
    <lineage>
        <taxon>Eukaryota</taxon>
        <taxon>Discoba</taxon>
        <taxon>Euglenozoa</taxon>
        <taxon>Kinetoplastea</taxon>
        <taxon>Metakinetoplastina</taxon>
        <taxon>Trypanosomatida</taxon>
        <taxon>Trypanosomatidae</taxon>
        <taxon>Trypanosoma</taxon>
    </lineage>
</organism>
<dbReference type="KEGG" id="tbg:TbgDal_VII7224"/>
<dbReference type="RefSeq" id="XP_011775117.1">
    <property type="nucleotide sequence ID" value="XM_011776815.1"/>
</dbReference>
<evidence type="ECO:0000256" key="1">
    <source>
        <dbReference type="SAM" id="MobiDB-lite"/>
    </source>
</evidence>
<keyword evidence="2" id="KW-1133">Transmembrane helix</keyword>